<evidence type="ECO:0000313" key="1">
    <source>
        <dbReference type="EMBL" id="QDV83003.1"/>
    </source>
</evidence>
<dbReference type="Gene3D" id="3.40.50.2000">
    <property type="entry name" value="Glycogen Phosphorylase B"/>
    <property type="match status" value="1"/>
</dbReference>
<keyword evidence="2" id="KW-1185">Reference proteome</keyword>
<gene>
    <name evidence="1" type="ORF">TBK1r_19360</name>
</gene>
<reference evidence="1 2" key="1">
    <citation type="submission" date="2019-02" db="EMBL/GenBank/DDBJ databases">
        <title>Deep-cultivation of Planctomycetes and their phenomic and genomic characterization uncovers novel biology.</title>
        <authorList>
            <person name="Wiegand S."/>
            <person name="Jogler M."/>
            <person name="Boedeker C."/>
            <person name="Pinto D."/>
            <person name="Vollmers J."/>
            <person name="Rivas-Marin E."/>
            <person name="Kohn T."/>
            <person name="Peeters S.H."/>
            <person name="Heuer A."/>
            <person name="Rast P."/>
            <person name="Oberbeckmann S."/>
            <person name="Bunk B."/>
            <person name="Jeske O."/>
            <person name="Meyerdierks A."/>
            <person name="Storesund J.E."/>
            <person name="Kallscheuer N."/>
            <person name="Luecker S."/>
            <person name="Lage O.M."/>
            <person name="Pohl T."/>
            <person name="Merkel B.J."/>
            <person name="Hornburger P."/>
            <person name="Mueller R.-W."/>
            <person name="Bruemmer F."/>
            <person name="Labrenz M."/>
            <person name="Spormann A.M."/>
            <person name="Op den Camp H."/>
            <person name="Overmann J."/>
            <person name="Amann R."/>
            <person name="Jetten M.S.M."/>
            <person name="Mascher T."/>
            <person name="Medema M.H."/>
            <person name="Devos D.P."/>
            <person name="Kaster A.-K."/>
            <person name="Ovreas L."/>
            <person name="Rohde M."/>
            <person name="Galperin M.Y."/>
            <person name="Jogler C."/>
        </authorList>
    </citation>
    <scope>NUCLEOTIDE SEQUENCE [LARGE SCALE GENOMIC DNA]</scope>
    <source>
        <strain evidence="1 2">TBK1r</strain>
    </source>
</reference>
<dbReference type="SUPFAM" id="SSF53756">
    <property type="entry name" value="UDP-Glycosyltransferase/glycogen phosphorylase"/>
    <property type="match status" value="1"/>
</dbReference>
<sequence length="410" mass="45558">MGQVYLRDLVETISDQQLHVYALLKEDCGWREGDRQSVEGYTLLERRYEYPYGVGPGRLNGLVATAAFELMTVRHARRLGNTIADSILSTGFDAVLVVLESPLLMFIGRRLCKVLNCPVHILVWDHPNHVCTAFGHEGFRKRRLLAAFSSVLSQAASALTVSKTLRNWMAKSNSDLPIRLFRSPARPRQTDSTVERDAEKQAFVLGFAGSVTAPDELEVLQRSLDHLKWKIDDRPIVLRLYGKRFTLSASDTRNVQYRGFLPTQADVVTELAECDVCFLPQPFAPSGRLVAEYSFPTKVSSYLSAGRPLLVLAPPHASLSTYQSQSKDQGDPRYKLENESPFGFCCETSDPVDLADLIRRMVRDHDFYQRGCGRASSCANASFRGDAGASNVREALGIATTATPTSSQLC</sequence>
<evidence type="ECO:0000313" key="2">
    <source>
        <dbReference type="Proteomes" id="UP000318081"/>
    </source>
</evidence>
<organism evidence="1 2">
    <name type="scientific">Stieleria magnilauensis</name>
    <dbReference type="NCBI Taxonomy" id="2527963"/>
    <lineage>
        <taxon>Bacteria</taxon>
        <taxon>Pseudomonadati</taxon>
        <taxon>Planctomycetota</taxon>
        <taxon>Planctomycetia</taxon>
        <taxon>Pirellulales</taxon>
        <taxon>Pirellulaceae</taxon>
        <taxon>Stieleria</taxon>
    </lineage>
</organism>
<dbReference type="Proteomes" id="UP000318081">
    <property type="component" value="Chromosome"/>
</dbReference>
<protein>
    <recommendedName>
        <fullName evidence="3">Glycosyltransferase subfamily 4-like N-terminal domain-containing protein</fullName>
    </recommendedName>
</protein>
<accession>A0ABX5XLZ3</accession>
<evidence type="ECO:0008006" key="3">
    <source>
        <dbReference type="Google" id="ProtNLM"/>
    </source>
</evidence>
<name>A0ABX5XLZ3_9BACT</name>
<dbReference type="EMBL" id="CP036432">
    <property type="protein sequence ID" value="QDV83003.1"/>
    <property type="molecule type" value="Genomic_DNA"/>
</dbReference>
<proteinExistence type="predicted"/>